<dbReference type="Pfam" id="PF03401">
    <property type="entry name" value="TctC"/>
    <property type="match status" value="1"/>
</dbReference>
<dbReference type="EMBL" id="AHJE01000010">
    <property type="protein sequence ID" value="EHP44296.1"/>
    <property type="molecule type" value="Genomic_DNA"/>
</dbReference>
<dbReference type="SUPFAM" id="SSF53850">
    <property type="entry name" value="Periplasmic binding protein-like II"/>
    <property type="match status" value="1"/>
</dbReference>
<dbReference type="CDD" id="cd13578">
    <property type="entry name" value="PBP2_Bug27"/>
    <property type="match status" value="1"/>
</dbReference>
<dbReference type="Gene3D" id="3.40.190.10">
    <property type="entry name" value="Periplasmic binding protein-like II"/>
    <property type="match status" value="1"/>
</dbReference>
<evidence type="ECO:0000256" key="2">
    <source>
        <dbReference type="SAM" id="SignalP"/>
    </source>
</evidence>
<comment type="similarity">
    <text evidence="1">Belongs to the UPF0065 (bug) family.</text>
</comment>
<dbReference type="InterPro" id="IPR042100">
    <property type="entry name" value="Bug_dom1"/>
</dbReference>
<dbReference type="PIRSF" id="PIRSF017082">
    <property type="entry name" value="YflP"/>
    <property type="match status" value="1"/>
</dbReference>
<dbReference type="Proteomes" id="UP000005808">
    <property type="component" value="Unassembled WGS sequence"/>
</dbReference>
<dbReference type="Gene3D" id="3.40.190.150">
    <property type="entry name" value="Bordetella uptake gene, domain 1"/>
    <property type="match status" value="1"/>
</dbReference>
<accession>H1RZF4</accession>
<dbReference type="PANTHER" id="PTHR42928">
    <property type="entry name" value="TRICARBOXYLATE-BINDING PROTEIN"/>
    <property type="match status" value="1"/>
</dbReference>
<dbReference type="OrthoDB" id="8678477at2"/>
<comment type="caution">
    <text evidence="3">The sequence shown here is derived from an EMBL/GenBank/DDBJ whole genome shotgun (WGS) entry which is preliminary data.</text>
</comment>
<dbReference type="RefSeq" id="WP_006156516.1">
    <property type="nucleotide sequence ID" value="NZ_AHJE01000010.1"/>
</dbReference>
<dbReference type="PANTHER" id="PTHR42928:SF5">
    <property type="entry name" value="BLR1237 PROTEIN"/>
    <property type="match status" value="1"/>
</dbReference>
<evidence type="ECO:0000256" key="1">
    <source>
        <dbReference type="ARBA" id="ARBA00006987"/>
    </source>
</evidence>
<name>H1RZF4_9BURK</name>
<feature type="signal peptide" evidence="2">
    <location>
        <begin position="1"/>
        <end position="27"/>
    </location>
</feature>
<reference evidence="3 4" key="1">
    <citation type="journal article" date="2012" name="J. Bacteriol.">
        <title>De Novo Genome Project of Cupriavidus basilensis OR16.</title>
        <authorList>
            <person name="Cserhati M."/>
            <person name="Kriszt B."/>
            <person name="Szoboszlay S."/>
            <person name="Toth A."/>
            <person name="Szabo I."/>
            <person name="Tancsics A."/>
            <person name="Nagy I."/>
            <person name="Horvath B."/>
            <person name="Nagy I."/>
            <person name="Kukolya J."/>
        </authorList>
    </citation>
    <scope>NUCLEOTIDE SEQUENCE [LARGE SCALE GENOMIC DNA]</scope>
    <source>
        <strain evidence="3 4">OR16</strain>
    </source>
</reference>
<sequence>MTLSDTAARVAAGVASSLLLAAQPALAEKPGDYPAHPVRIIVPYAAGGGTDIIARTLGAALSRQLGQPVIVDNRPGGQTVVGYSIAAKAAPDGYTLLMNNSAHSIQPALFKDLPYNAIRSFRGVAEITASPVVFVVDRKLPVTDLKSYLAYGKTTSTKLNFGSFGTGTGSHLWGELLASASGLDMLHVPYKGSAPAIQDLIGGQINGLFVDPLSIKPHIQAGTVRAIGVTGPRRWKGLENVPTFVEQGYPQFADVGWFGLFAPAGTPDAIVNRLSAEVSKAVMLPEVKSKLLELGTEPSGTTAAAFDAQIRKDADRWAKVVAEKHITLQ</sequence>
<dbReference type="InterPro" id="IPR005064">
    <property type="entry name" value="BUG"/>
</dbReference>
<protein>
    <submittedName>
        <fullName evidence="3">ABC transporter substrate-binding protein</fullName>
    </submittedName>
</protein>
<evidence type="ECO:0000313" key="4">
    <source>
        <dbReference type="Proteomes" id="UP000005808"/>
    </source>
</evidence>
<proteinExistence type="inferred from homology"/>
<keyword evidence="2" id="KW-0732">Signal</keyword>
<feature type="chain" id="PRO_5003554124" evidence="2">
    <location>
        <begin position="28"/>
        <end position="329"/>
    </location>
</feature>
<organism evidence="3 4">
    <name type="scientific">Cupriavidus basilensis OR16</name>
    <dbReference type="NCBI Taxonomy" id="1127483"/>
    <lineage>
        <taxon>Bacteria</taxon>
        <taxon>Pseudomonadati</taxon>
        <taxon>Pseudomonadota</taxon>
        <taxon>Betaproteobacteria</taxon>
        <taxon>Burkholderiales</taxon>
        <taxon>Burkholderiaceae</taxon>
        <taxon>Cupriavidus</taxon>
    </lineage>
</organism>
<dbReference type="PATRIC" id="fig|1127483.3.peg.699"/>
<dbReference type="AlphaFoldDB" id="H1RZF4"/>
<gene>
    <name evidence="3" type="ORF">OR16_03457</name>
</gene>
<evidence type="ECO:0000313" key="3">
    <source>
        <dbReference type="EMBL" id="EHP44296.1"/>
    </source>
</evidence>